<comment type="similarity">
    <text evidence="1">Belongs to the FMO family.</text>
</comment>
<feature type="compositionally biased region" description="Basic and acidic residues" evidence="7">
    <location>
        <begin position="480"/>
        <end position="492"/>
    </location>
</feature>
<organism evidence="8 9">
    <name type="scientific">Phycicoccus avicenniae</name>
    <dbReference type="NCBI Taxonomy" id="2828860"/>
    <lineage>
        <taxon>Bacteria</taxon>
        <taxon>Bacillati</taxon>
        <taxon>Actinomycetota</taxon>
        <taxon>Actinomycetes</taxon>
        <taxon>Micrococcales</taxon>
        <taxon>Intrasporangiaceae</taxon>
        <taxon>Phycicoccus</taxon>
    </lineage>
</organism>
<dbReference type="InterPro" id="IPR050346">
    <property type="entry name" value="FMO-like"/>
</dbReference>
<keyword evidence="3" id="KW-0285">Flavoprotein</keyword>
<evidence type="ECO:0000256" key="4">
    <source>
        <dbReference type="ARBA" id="ARBA00022827"/>
    </source>
</evidence>
<dbReference type="Pfam" id="PF00743">
    <property type="entry name" value="FMO-like"/>
    <property type="match status" value="1"/>
</dbReference>
<keyword evidence="6" id="KW-0560">Oxidoreductase</keyword>
<dbReference type="EMBL" id="JAGSNF010000024">
    <property type="protein sequence ID" value="MBR7744821.1"/>
    <property type="molecule type" value="Genomic_DNA"/>
</dbReference>
<dbReference type="Gene3D" id="3.50.50.60">
    <property type="entry name" value="FAD/NAD(P)-binding domain"/>
    <property type="match status" value="1"/>
</dbReference>
<evidence type="ECO:0000256" key="5">
    <source>
        <dbReference type="ARBA" id="ARBA00022857"/>
    </source>
</evidence>
<evidence type="ECO:0000256" key="6">
    <source>
        <dbReference type="ARBA" id="ARBA00023002"/>
    </source>
</evidence>
<proteinExistence type="inferred from homology"/>
<keyword evidence="5" id="KW-0521">NADP</keyword>
<gene>
    <name evidence="8" type="ORF">KC207_16110</name>
</gene>
<evidence type="ECO:0000256" key="3">
    <source>
        <dbReference type="ARBA" id="ARBA00022630"/>
    </source>
</evidence>
<evidence type="ECO:0000256" key="1">
    <source>
        <dbReference type="ARBA" id="ARBA00009183"/>
    </source>
</evidence>
<evidence type="ECO:0000256" key="7">
    <source>
        <dbReference type="SAM" id="MobiDB-lite"/>
    </source>
</evidence>
<dbReference type="PIRSF" id="PIRSF000332">
    <property type="entry name" value="FMO"/>
    <property type="match status" value="1"/>
</dbReference>
<dbReference type="SUPFAM" id="SSF51905">
    <property type="entry name" value="FAD/NAD(P)-binding domain"/>
    <property type="match status" value="2"/>
</dbReference>
<keyword evidence="9" id="KW-1185">Reference proteome</keyword>
<evidence type="ECO:0000256" key="2">
    <source>
        <dbReference type="ARBA" id="ARBA00010139"/>
    </source>
</evidence>
<name>A0A941DB12_9MICO</name>
<accession>A0A941DB12</accession>
<comment type="caution">
    <text evidence="8">The sequence shown here is derived from an EMBL/GenBank/DDBJ whole genome shotgun (WGS) entry which is preliminary data.</text>
</comment>
<dbReference type="RefSeq" id="WP_211604348.1">
    <property type="nucleotide sequence ID" value="NZ_JAGSNF010000024.1"/>
</dbReference>
<dbReference type="GO" id="GO:0050661">
    <property type="term" value="F:NADP binding"/>
    <property type="evidence" value="ECO:0007669"/>
    <property type="project" value="InterPro"/>
</dbReference>
<sequence>MDVDVIVVGAGMAGLVNARWLRACGFEVLVLESHEDLGGQWNRDNPNSGVWPAMRTNTAKFLTRFSDLDYDEGTAMFPRNGEVLEMLRRYVEAFGLGPSLRFGCRVVAVERRDEGYEVRWRDDEGEHAVVAPRVVVASGRYNLPDVPPIEGLESFSGAGGVSHAFRYKDPDRYRGQTVVVCGGSISALEIASDLAMIGAEVHLAQRRQRYVMPKMVAGTPIESYVFSRSWALAQQELPVEEVHRITAERVLRLGGDPVRYGAPAPHEDIARAGVTGSPHYLNLVAEDRVTPHPWVRCVDGGRVEFTDGASVDADAVVVATGFHLNLPFLSEGIRRTVRLTPTSMEVADFTFHADLPGFAVAGLWSQLGPYAVPLEQQARYIAYTWSGAVPAASEERLRTAALRSVEEGHYEGYREQHEMAIRFGRLAAVDPEDVDDPELAVVLPLATVTADTFRLVGPDADPAARDRVLRDFRRYGTPEDRAAAREALDGRAVEPTSTG</sequence>
<dbReference type="GO" id="GO:0050660">
    <property type="term" value="F:flavin adenine dinucleotide binding"/>
    <property type="evidence" value="ECO:0007669"/>
    <property type="project" value="InterPro"/>
</dbReference>
<comment type="similarity">
    <text evidence="2">Belongs to the FAD-binding monooxygenase family.</text>
</comment>
<dbReference type="GO" id="GO:0004499">
    <property type="term" value="F:N,N-dimethylaniline monooxygenase activity"/>
    <property type="evidence" value="ECO:0007669"/>
    <property type="project" value="InterPro"/>
</dbReference>
<evidence type="ECO:0000313" key="8">
    <source>
        <dbReference type="EMBL" id="MBR7744821.1"/>
    </source>
</evidence>
<dbReference type="PRINTS" id="PR00370">
    <property type="entry name" value="FMOXYGENASE"/>
</dbReference>
<keyword evidence="4" id="KW-0274">FAD</keyword>
<feature type="region of interest" description="Disordered" evidence="7">
    <location>
        <begin position="480"/>
        <end position="499"/>
    </location>
</feature>
<evidence type="ECO:0000313" key="9">
    <source>
        <dbReference type="Proteomes" id="UP000677016"/>
    </source>
</evidence>
<dbReference type="AlphaFoldDB" id="A0A941DB12"/>
<reference evidence="8" key="1">
    <citation type="submission" date="2021-04" db="EMBL/GenBank/DDBJ databases">
        <title>Phycicoccus avicenniae sp. nov., a novel endophytic actinomycetes isolated from branch of Avicennia mariana.</title>
        <authorList>
            <person name="Tuo L."/>
        </authorList>
    </citation>
    <scope>NUCLEOTIDE SEQUENCE</scope>
    <source>
        <strain evidence="8">BSK3Z-2</strain>
    </source>
</reference>
<dbReference type="InterPro" id="IPR036188">
    <property type="entry name" value="FAD/NAD-bd_sf"/>
</dbReference>
<dbReference type="InterPro" id="IPR020946">
    <property type="entry name" value="Flavin_mOase-like"/>
</dbReference>
<dbReference type="Proteomes" id="UP000677016">
    <property type="component" value="Unassembled WGS sequence"/>
</dbReference>
<dbReference type="PANTHER" id="PTHR23023">
    <property type="entry name" value="DIMETHYLANILINE MONOOXYGENASE"/>
    <property type="match status" value="1"/>
</dbReference>
<dbReference type="InterPro" id="IPR000960">
    <property type="entry name" value="Flavin_mOase"/>
</dbReference>
<protein>
    <submittedName>
        <fullName evidence="8">NAD(P)/FAD-dependent oxidoreductase</fullName>
    </submittedName>
</protein>